<sequence>MDNSGKTLVAFLLGAIAGTMAGLLVAPNSGQKTRKRLNKSANDVLYDLEDAWEESAERIKDLADSAVDELEKYSKKLMQK</sequence>
<dbReference type="Pfam" id="PF12732">
    <property type="entry name" value="YtxH"/>
    <property type="match status" value="1"/>
</dbReference>
<reference evidence="2" key="1">
    <citation type="journal article" date="2023" name="Comput. Struct. Biotechnol. J.">
        <title>Discovery of a novel marine Bacteroidetes with a rich repertoire of carbohydrate-active enzymes.</title>
        <authorList>
            <person name="Chen B."/>
            <person name="Liu G."/>
            <person name="Chen Q."/>
            <person name="Wang H."/>
            <person name="Liu L."/>
            <person name="Tang K."/>
        </authorList>
    </citation>
    <scope>NUCLEOTIDE SEQUENCE</scope>
    <source>
        <strain evidence="2">TK19036</strain>
    </source>
</reference>
<dbReference type="PANTHER" id="PTHR35792">
    <property type="entry name" value="GENERAL STRESS PROTEIN"/>
    <property type="match status" value="1"/>
</dbReference>
<dbReference type="PANTHER" id="PTHR35792:SF1">
    <property type="entry name" value="SLL0268 PROTEIN"/>
    <property type="match status" value="1"/>
</dbReference>
<dbReference type="EMBL" id="CP120682">
    <property type="protein sequence ID" value="WKN38167.1"/>
    <property type="molecule type" value="Genomic_DNA"/>
</dbReference>
<dbReference type="InterPro" id="IPR024623">
    <property type="entry name" value="YtxH"/>
</dbReference>
<evidence type="ECO:0000313" key="2">
    <source>
        <dbReference type="EMBL" id="WKN38167.1"/>
    </source>
</evidence>
<accession>A0AA49GNN7</accession>
<keyword evidence="1" id="KW-0812">Transmembrane</keyword>
<gene>
    <name evidence="2" type="ORF">K4G66_05570</name>
</gene>
<dbReference type="AlphaFoldDB" id="A0AA49GNN7"/>
<keyword evidence="1" id="KW-0472">Membrane</keyword>
<keyword evidence="1" id="KW-1133">Transmembrane helix</keyword>
<name>A0AA49GNN7_9BACT</name>
<feature type="transmembrane region" description="Helical" evidence="1">
    <location>
        <begin position="6"/>
        <end position="26"/>
    </location>
</feature>
<evidence type="ECO:0000256" key="1">
    <source>
        <dbReference type="SAM" id="Phobius"/>
    </source>
</evidence>
<proteinExistence type="predicted"/>
<dbReference type="InterPro" id="IPR052928">
    <property type="entry name" value="Desiccation-related_membrane"/>
</dbReference>
<organism evidence="2">
    <name type="scientific">Roseihalotalea indica</name>
    <dbReference type="NCBI Taxonomy" id="2867963"/>
    <lineage>
        <taxon>Bacteria</taxon>
        <taxon>Pseudomonadati</taxon>
        <taxon>Bacteroidota</taxon>
        <taxon>Cytophagia</taxon>
        <taxon>Cytophagales</taxon>
        <taxon>Catalimonadaceae</taxon>
        <taxon>Roseihalotalea</taxon>
    </lineage>
</organism>
<reference evidence="2" key="2">
    <citation type="journal article" date="2024" name="Antonie Van Leeuwenhoek">
        <title>Roseihalotalea indica gen. nov., sp. nov., a halophilic Bacteroidetes from mesopelagic Southwest Indian Ocean with higher carbohydrate metabolic potential.</title>
        <authorList>
            <person name="Chen B."/>
            <person name="Zhang M."/>
            <person name="Lin D."/>
            <person name="Ye J."/>
            <person name="Tang K."/>
        </authorList>
    </citation>
    <scope>NUCLEOTIDE SEQUENCE</scope>
    <source>
        <strain evidence="2">TK19036</strain>
    </source>
</reference>
<protein>
    <submittedName>
        <fullName evidence="2">YtxH domain-containing protein</fullName>
    </submittedName>
</protein>